<evidence type="ECO:0000313" key="1">
    <source>
        <dbReference type="EMBL" id="KAB1271320.1"/>
    </source>
</evidence>
<dbReference type="Proteomes" id="UP000299084">
    <property type="component" value="Unassembled WGS sequence"/>
</dbReference>
<accession>A0A5N4DJM3</accession>
<reference evidence="1 2" key="1">
    <citation type="journal article" date="2019" name="Mol. Ecol. Resour.">
        <title>Improving Illumina assemblies with Hi-C and long reads: an example with the North African dromedary.</title>
        <authorList>
            <person name="Elbers J.P."/>
            <person name="Rogers M.F."/>
            <person name="Perelman P.L."/>
            <person name="Proskuryakova A.A."/>
            <person name="Serdyukova N.A."/>
            <person name="Johnson W.E."/>
            <person name="Horin P."/>
            <person name="Corander J."/>
            <person name="Murphy D."/>
            <person name="Burger P.A."/>
        </authorList>
    </citation>
    <scope>NUCLEOTIDE SEQUENCE [LARGE SCALE GENOMIC DNA]</scope>
    <source>
        <strain evidence="1">Drom800</strain>
        <tissue evidence="1">Blood</tissue>
    </source>
</reference>
<keyword evidence="2" id="KW-1185">Reference proteome</keyword>
<comment type="caution">
    <text evidence="1">The sequence shown here is derived from an EMBL/GenBank/DDBJ whole genome shotgun (WGS) entry which is preliminary data.</text>
</comment>
<protein>
    <submittedName>
        <fullName evidence="1">CD109 antigen</fullName>
    </submittedName>
</protein>
<name>A0A5N4DJM3_CAMDR</name>
<dbReference type="AlphaFoldDB" id="A0A5N4DJM3"/>
<organism evidence="1 2">
    <name type="scientific">Camelus dromedarius</name>
    <name type="common">Dromedary</name>
    <name type="synonym">Arabian camel</name>
    <dbReference type="NCBI Taxonomy" id="9838"/>
    <lineage>
        <taxon>Eukaryota</taxon>
        <taxon>Metazoa</taxon>
        <taxon>Chordata</taxon>
        <taxon>Craniata</taxon>
        <taxon>Vertebrata</taxon>
        <taxon>Euteleostomi</taxon>
        <taxon>Mammalia</taxon>
        <taxon>Eutheria</taxon>
        <taxon>Laurasiatheria</taxon>
        <taxon>Artiodactyla</taxon>
        <taxon>Tylopoda</taxon>
        <taxon>Camelidae</taxon>
        <taxon>Camelus</taxon>
    </lineage>
</organism>
<dbReference type="Gene3D" id="2.60.40.10">
    <property type="entry name" value="Immunoglobulins"/>
    <property type="match status" value="1"/>
</dbReference>
<gene>
    <name evidence="1" type="ORF">Cadr_000008908</name>
</gene>
<proteinExistence type="predicted"/>
<sequence>MASNEIIAPGPQQTVLVPSEDGATLLFPVTPAHLGEIPVTVTAVSPAISDAVTHRVLVKAEGIEKSYSQCILLDLMDSR</sequence>
<dbReference type="Gene3D" id="2.60.120.1540">
    <property type="match status" value="1"/>
</dbReference>
<dbReference type="InterPro" id="IPR013783">
    <property type="entry name" value="Ig-like_fold"/>
</dbReference>
<dbReference type="EMBL" id="JWIN03000011">
    <property type="protein sequence ID" value="KAB1271320.1"/>
    <property type="molecule type" value="Genomic_DNA"/>
</dbReference>
<evidence type="ECO:0000313" key="2">
    <source>
        <dbReference type="Proteomes" id="UP000299084"/>
    </source>
</evidence>